<dbReference type="EMBL" id="JALJOS010000042">
    <property type="protein sequence ID" value="KAK9820874.1"/>
    <property type="molecule type" value="Genomic_DNA"/>
</dbReference>
<name>A0AAW1QHM9_9CHLO</name>
<feature type="compositionally biased region" description="Acidic residues" evidence="6">
    <location>
        <begin position="40"/>
        <end position="53"/>
    </location>
</feature>
<protein>
    <recommendedName>
        <fullName evidence="11">Origin recognition complex subunit 4</fullName>
    </recommendedName>
</protein>
<dbReference type="Gene3D" id="3.40.50.300">
    <property type="entry name" value="P-loop containing nucleotide triphosphate hydrolases"/>
    <property type="match status" value="1"/>
</dbReference>
<organism evidence="9 10">
    <name type="scientific">Apatococcus lobatus</name>
    <dbReference type="NCBI Taxonomy" id="904363"/>
    <lineage>
        <taxon>Eukaryota</taxon>
        <taxon>Viridiplantae</taxon>
        <taxon>Chlorophyta</taxon>
        <taxon>core chlorophytes</taxon>
        <taxon>Trebouxiophyceae</taxon>
        <taxon>Chlorellales</taxon>
        <taxon>Chlorellaceae</taxon>
        <taxon>Apatococcus</taxon>
    </lineage>
</organism>
<feature type="region of interest" description="Disordered" evidence="6">
    <location>
        <begin position="821"/>
        <end position="841"/>
    </location>
</feature>
<feature type="compositionally biased region" description="Basic and acidic residues" evidence="6">
    <location>
        <begin position="406"/>
        <end position="416"/>
    </location>
</feature>
<comment type="caution">
    <text evidence="9">The sequence shown here is derived from an EMBL/GenBank/DDBJ whole genome shotgun (WGS) entry which is preliminary data.</text>
</comment>
<feature type="compositionally biased region" description="Polar residues" evidence="6">
    <location>
        <begin position="91"/>
        <end position="117"/>
    </location>
</feature>
<comment type="similarity">
    <text evidence="2">Belongs to the ORC4 family.</text>
</comment>
<feature type="domain" description="Orc1-like AAA ATPase" evidence="7">
    <location>
        <begin position="585"/>
        <end position="723"/>
    </location>
</feature>
<feature type="region of interest" description="Disordered" evidence="6">
    <location>
        <begin position="758"/>
        <end position="800"/>
    </location>
</feature>
<dbReference type="InterPro" id="IPR032705">
    <property type="entry name" value="ORC4_C"/>
</dbReference>
<dbReference type="PANTHER" id="PTHR12087:SF0">
    <property type="entry name" value="ORIGIN RECOGNITION COMPLEX SUBUNIT 4"/>
    <property type="match status" value="1"/>
</dbReference>
<evidence type="ECO:0008006" key="11">
    <source>
        <dbReference type="Google" id="ProtNLM"/>
    </source>
</evidence>
<dbReference type="AlphaFoldDB" id="A0AAW1QHM9"/>
<feature type="compositionally biased region" description="Polar residues" evidence="6">
    <location>
        <begin position="57"/>
        <end position="68"/>
    </location>
</feature>
<evidence type="ECO:0000256" key="1">
    <source>
        <dbReference type="ARBA" id="ARBA00004123"/>
    </source>
</evidence>
<dbReference type="Pfam" id="PF14629">
    <property type="entry name" value="ORC4_C"/>
    <property type="match status" value="1"/>
</dbReference>
<evidence type="ECO:0000313" key="10">
    <source>
        <dbReference type="Proteomes" id="UP001438707"/>
    </source>
</evidence>
<keyword evidence="10" id="KW-1185">Reference proteome</keyword>
<dbReference type="GO" id="GO:0006270">
    <property type="term" value="P:DNA replication initiation"/>
    <property type="evidence" value="ECO:0007669"/>
    <property type="project" value="TreeGrafter"/>
</dbReference>
<keyword evidence="5" id="KW-0539">Nucleus</keyword>
<feature type="compositionally biased region" description="Polar residues" evidence="6">
    <location>
        <begin position="360"/>
        <end position="374"/>
    </location>
</feature>
<evidence type="ECO:0000313" key="9">
    <source>
        <dbReference type="EMBL" id="KAK9820874.1"/>
    </source>
</evidence>
<accession>A0AAW1QHM9</accession>
<dbReference type="InterPro" id="IPR041664">
    <property type="entry name" value="AAA_16"/>
</dbReference>
<dbReference type="PANTHER" id="PTHR12087">
    <property type="entry name" value="ORIGIN RECOGNITION COMPLEX SUBUNIT 4"/>
    <property type="match status" value="1"/>
</dbReference>
<dbReference type="SUPFAM" id="SSF52540">
    <property type="entry name" value="P-loop containing nucleoside triphosphate hydrolases"/>
    <property type="match status" value="1"/>
</dbReference>
<evidence type="ECO:0000256" key="4">
    <source>
        <dbReference type="ARBA" id="ARBA00023125"/>
    </source>
</evidence>
<feature type="compositionally biased region" description="Low complexity" evidence="6">
    <location>
        <begin position="770"/>
        <end position="786"/>
    </location>
</feature>
<comment type="subcellular location">
    <subcellularLocation>
        <location evidence="1">Nucleus</location>
    </subcellularLocation>
</comment>
<evidence type="ECO:0000256" key="2">
    <source>
        <dbReference type="ARBA" id="ARBA00005334"/>
    </source>
</evidence>
<proteinExistence type="inferred from homology"/>
<feature type="compositionally biased region" description="Basic and acidic residues" evidence="6">
    <location>
        <begin position="275"/>
        <end position="294"/>
    </location>
</feature>
<evidence type="ECO:0000256" key="5">
    <source>
        <dbReference type="ARBA" id="ARBA00023242"/>
    </source>
</evidence>
<evidence type="ECO:0000256" key="6">
    <source>
        <dbReference type="SAM" id="MobiDB-lite"/>
    </source>
</evidence>
<feature type="compositionally biased region" description="Basic and acidic residues" evidence="6">
    <location>
        <begin position="118"/>
        <end position="129"/>
    </location>
</feature>
<keyword evidence="4" id="KW-0238">DNA-binding</keyword>
<feature type="region of interest" description="Disordered" evidence="6">
    <location>
        <begin position="1"/>
        <end position="172"/>
    </location>
</feature>
<dbReference type="InterPro" id="IPR027417">
    <property type="entry name" value="P-loop_NTPase"/>
</dbReference>
<feature type="domain" description="Origin recognition complex subunit 4 C-terminal" evidence="8">
    <location>
        <begin position="809"/>
        <end position="1018"/>
    </location>
</feature>
<dbReference type="Pfam" id="PF13191">
    <property type="entry name" value="AAA_16"/>
    <property type="match status" value="1"/>
</dbReference>
<dbReference type="Proteomes" id="UP001438707">
    <property type="component" value="Unassembled WGS sequence"/>
</dbReference>
<dbReference type="GO" id="GO:0003688">
    <property type="term" value="F:DNA replication origin binding"/>
    <property type="evidence" value="ECO:0007669"/>
    <property type="project" value="TreeGrafter"/>
</dbReference>
<dbReference type="GO" id="GO:0005664">
    <property type="term" value="C:nuclear origin of replication recognition complex"/>
    <property type="evidence" value="ECO:0007669"/>
    <property type="project" value="TreeGrafter"/>
</dbReference>
<evidence type="ECO:0000259" key="8">
    <source>
        <dbReference type="Pfam" id="PF14629"/>
    </source>
</evidence>
<evidence type="ECO:0000259" key="7">
    <source>
        <dbReference type="Pfam" id="PF13191"/>
    </source>
</evidence>
<dbReference type="InterPro" id="IPR016527">
    <property type="entry name" value="ORC4"/>
</dbReference>
<gene>
    <name evidence="9" type="ORF">WJX74_000266</name>
</gene>
<reference evidence="9 10" key="1">
    <citation type="journal article" date="2024" name="Nat. Commun.">
        <title>Phylogenomics reveals the evolutionary origins of lichenization in chlorophyte algae.</title>
        <authorList>
            <person name="Puginier C."/>
            <person name="Libourel C."/>
            <person name="Otte J."/>
            <person name="Skaloud P."/>
            <person name="Haon M."/>
            <person name="Grisel S."/>
            <person name="Petersen M."/>
            <person name="Berrin J.G."/>
            <person name="Delaux P.M."/>
            <person name="Dal Grande F."/>
            <person name="Keller J."/>
        </authorList>
    </citation>
    <scope>NUCLEOTIDE SEQUENCE [LARGE SCALE GENOMIC DNA]</scope>
    <source>
        <strain evidence="9 10">SAG 2145</strain>
    </source>
</reference>
<dbReference type="CDD" id="cd00009">
    <property type="entry name" value="AAA"/>
    <property type="match status" value="1"/>
</dbReference>
<feature type="compositionally biased region" description="Low complexity" evidence="6">
    <location>
        <begin position="464"/>
        <end position="475"/>
    </location>
</feature>
<sequence>MPACNAGVQVTQKTQGHSRKGKLESPPKRRKSHPIPEHPSEEDDICIELDDIDISSMTSPDENKSSNAGLDKRAQRHQQRAAQKADKPASCAQQADGSKPMNLSTKHVLRSRQSSDNAAEKSHLDRKPQCSDSLHVKSQPASADRSSASKSKHVKVQRSKGNMDGMLLQPPQLHEMRSHKHTESLQMVAMSSKSNAIGAAGTVPRTKAGSAAACTGSVKASSAGTTDQQAAVAQTIIQKGLDGNKAVPEASPAVCTKRPLPAAADQRAGRKRHSPSKEASHIRKRHSTDADKLESATVAASMPAQSAHPSAGRDWQAAQSGLYAQARPTLQSAQAGDMPVAPAGGRYPSSSEQREHLLQLPQTSHPPRANSSAKPPTGKSITRDAKRRLKPPANSTKPAMTPTGAEKSDRPNRPVREPAAASRTASPKQVALQSSPPHGPSGQGPPTRQHRQQSSSDPGKPDAAARAAAAQAAPAGPSKPHRPAKHSQSPQALHDDAAVRQATARDASQEATASQAEDHASSWHTNVHLDADDPAVPVELPEIGTQLPVADWVVGYLREKLLDPGSAAASEMALRPALQSLQGELVDTLAQTVQTPGANHSLLLIGPRGTGKSLVVERALCHLQQTHNPAGGPAVLGVVRLNGLVHADERTAFREAARQLCKAFDCSFSRAASLEDNLSFMREMMQELHRAHKAVVFVLDEFDLFAKGTRQTLLYNLLDAMQAADMQAAVLGMSCRLDVVEMLEKRVRSRFSHTTHLVLEPPEPPLHPIAPSSSAVAAPAVETSSAGPGPAWGQPPRDLPKEGDYPGSIFVAMLQLPEVSHSEATGPSGHETGCLSHPMPDTAQTMQRAFNRSLAAAVRTPKVYSRLRFLHTKGLCSPRDLQQASIAAVCRMGLEPMQPLQSHLLTSLASLDEVYQSQAHMVAALSILEMYMLVAVLRLGRKGQPACSFEQAMEEYVLLNQMQRHPDAHPRPLALRAFERLLSQGLLTPADASARLQPSKGLKEFQLVMVNVTKEETEQGMRLHGGCPPLLQTWLVKDVVTSGNILM</sequence>
<feature type="region of interest" description="Disordered" evidence="6">
    <location>
        <begin position="244"/>
        <end position="521"/>
    </location>
</feature>
<keyword evidence="3" id="KW-0235">DNA replication</keyword>
<evidence type="ECO:0000256" key="3">
    <source>
        <dbReference type="ARBA" id="ARBA00022705"/>
    </source>
</evidence>